<reference evidence="3" key="3">
    <citation type="submission" date="2015-06" db="UniProtKB">
        <authorList>
            <consortium name="EnsemblProtists"/>
        </authorList>
    </citation>
    <scope>IDENTIFICATION</scope>
</reference>
<proteinExistence type="predicted"/>
<dbReference type="STRING" id="905079.L1IKB6"/>
<evidence type="ECO:0000313" key="4">
    <source>
        <dbReference type="Proteomes" id="UP000011087"/>
    </source>
</evidence>
<dbReference type="PANTHER" id="PTHR12277:SF81">
    <property type="entry name" value="PROTEIN ABHD13"/>
    <property type="match status" value="1"/>
</dbReference>
<evidence type="ECO:0000313" key="2">
    <source>
        <dbReference type="EMBL" id="EKX36562.1"/>
    </source>
</evidence>
<evidence type="ECO:0000259" key="1">
    <source>
        <dbReference type="Pfam" id="PF12146"/>
    </source>
</evidence>
<dbReference type="OrthoDB" id="10249433at2759"/>
<dbReference type="KEGG" id="gtt:GUITHDRAFT_78817"/>
<dbReference type="Pfam" id="PF12146">
    <property type="entry name" value="Hydrolase_4"/>
    <property type="match status" value="1"/>
</dbReference>
<dbReference type="InterPro" id="IPR029058">
    <property type="entry name" value="AB_hydrolase_fold"/>
</dbReference>
<dbReference type="EMBL" id="JH993071">
    <property type="protein sequence ID" value="EKX36562.1"/>
    <property type="molecule type" value="Genomic_DNA"/>
</dbReference>
<dbReference type="EnsemblProtists" id="EKX36562">
    <property type="protein sequence ID" value="EKX36562"/>
    <property type="gene ID" value="GUITHDRAFT_78817"/>
</dbReference>
<dbReference type="GO" id="GO:0016020">
    <property type="term" value="C:membrane"/>
    <property type="evidence" value="ECO:0007669"/>
    <property type="project" value="TreeGrafter"/>
</dbReference>
<dbReference type="AlphaFoldDB" id="L1IKB6"/>
<reference evidence="2 4" key="1">
    <citation type="journal article" date="2012" name="Nature">
        <title>Algal genomes reveal evolutionary mosaicism and the fate of nucleomorphs.</title>
        <authorList>
            <consortium name="DOE Joint Genome Institute"/>
            <person name="Curtis B.A."/>
            <person name="Tanifuji G."/>
            <person name="Burki F."/>
            <person name="Gruber A."/>
            <person name="Irimia M."/>
            <person name="Maruyama S."/>
            <person name="Arias M.C."/>
            <person name="Ball S.G."/>
            <person name="Gile G.H."/>
            <person name="Hirakawa Y."/>
            <person name="Hopkins J.F."/>
            <person name="Kuo A."/>
            <person name="Rensing S.A."/>
            <person name="Schmutz J."/>
            <person name="Symeonidi A."/>
            <person name="Elias M."/>
            <person name="Eveleigh R.J."/>
            <person name="Herman E.K."/>
            <person name="Klute M.J."/>
            <person name="Nakayama T."/>
            <person name="Obornik M."/>
            <person name="Reyes-Prieto A."/>
            <person name="Armbrust E.V."/>
            <person name="Aves S.J."/>
            <person name="Beiko R.G."/>
            <person name="Coutinho P."/>
            <person name="Dacks J.B."/>
            <person name="Durnford D.G."/>
            <person name="Fast N.M."/>
            <person name="Green B.R."/>
            <person name="Grisdale C.J."/>
            <person name="Hempel F."/>
            <person name="Henrissat B."/>
            <person name="Hoppner M.P."/>
            <person name="Ishida K."/>
            <person name="Kim E."/>
            <person name="Koreny L."/>
            <person name="Kroth P.G."/>
            <person name="Liu Y."/>
            <person name="Malik S.B."/>
            <person name="Maier U.G."/>
            <person name="McRose D."/>
            <person name="Mock T."/>
            <person name="Neilson J.A."/>
            <person name="Onodera N.T."/>
            <person name="Poole A.M."/>
            <person name="Pritham E.J."/>
            <person name="Richards T.A."/>
            <person name="Rocap G."/>
            <person name="Roy S.W."/>
            <person name="Sarai C."/>
            <person name="Schaack S."/>
            <person name="Shirato S."/>
            <person name="Slamovits C.H."/>
            <person name="Spencer D.F."/>
            <person name="Suzuki S."/>
            <person name="Worden A.Z."/>
            <person name="Zauner S."/>
            <person name="Barry K."/>
            <person name="Bell C."/>
            <person name="Bharti A.K."/>
            <person name="Crow J.A."/>
            <person name="Grimwood J."/>
            <person name="Kramer R."/>
            <person name="Lindquist E."/>
            <person name="Lucas S."/>
            <person name="Salamov A."/>
            <person name="McFadden G.I."/>
            <person name="Lane C.E."/>
            <person name="Keeling P.J."/>
            <person name="Gray M.W."/>
            <person name="Grigoriev I.V."/>
            <person name="Archibald J.M."/>
        </authorList>
    </citation>
    <scope>NUCLEOTIDE SEQUENCE</scope>
    <source>
        <strain evidence="2 4">CCMP2712</strain>
    </source>
</reference>
<dbReference type="eggNOG" id="KOG4391">
    <property type="taxonomic scope" value="Eukaryota"/>
</dbReference>
<feature type="domain" description="Serine aminopeptidase S33" evidence="1">
    <location>
        <begin position="56"/>
        <end position="189"/>
    </location>
</feature>
<name>L1IKB6_GUITC</name>
<gene>
    <name evidence="2" type="ORF">GUITHDRAFT_78817</name>
</gene>
<evidence type="ECO:0000313" key="3">
    <source>
        <dbReference type="EnsemblProtists" id="EKX36562"/>
    </source>
</evidence>
<dbReference type="Gene3D" id="3.40.50.1820">
    <property type="entry name" value="alpha/beta hydrolase"/>
    <property type="match status" value="1"/>
</dbReference>
<dbReference type="PaxDb" id="55529-EKX36562"/>
<dbReference type="HOGENOM" id="CLU_029375_2_0_1"/>
<accession>L1IKB6</accession>
<reference evidence="4" key="2">
    <citation type="submission" date="2012-11" db="EMBL/GenBank/DDBJ databases">
        <authorList>
            <person name="Kuo A."/>
            <person name="Curtis B.A."/>
            <person name="Tanifuji G."/>
            <person name="Burki F."/>
            <person name="Gruber A."/>
            <person name="Irimia M."/>
            <person name="Maruyama S."/>
            <person name="Arias M.C."/>
            <person name="Ball S.G."/>
            <person name="Gile G.H."/>
            <person name="Hirakawa Y."/>
            <person name="Hopkins J.F."/>
            <person name="Rensing S.A."/>
            <person name="Schmutz J."/>
            <person name="Symeonidi A."/>
            <person name="Elias M."/>
            <person name="Eveleigh R.J."/>
            <person name="Herman E.K."/>
            <person name="Klute M.J."/>
            <person name="Nakayama T."/>
            <person name="Obornik M."/>
            <person name="Reyes-Prieto A."/>
            <person name="Armbrust E.V."/>
            <person name="Aves S.J."/>
            <person name="Beiko R.G."/>
            <person name="Coutinho P."/>
            <person name="Dacks J.B."/>
            <person name="Durnford D.G."/>
            <person name="Fast N.M."/>
            <person name="Green B.R."/>
            <person name="Grisdale C."/>
            <person name="Hempe F."/>
            <person name="Henrissat B."/>
            <person name="Hoppner M.P."/>
            <person name="Ishida K.-I."/>
            <person name="Kim E."/>
            <person name="Koreny L."/>
            <person name="Kroth P.G."/>
            <person name="Liu Y."/>
            <person name="Malik S.-B."/>
            <person name="Maier U.G."/>
            <person name="McRose D."/>
            <person name="Mock T."/>
            <person name="Neilson J.A."/>
            <person name="Onodera N.T."/>
            <person name="Poole A.M."/>
            <person name="Pritham E.J."/>
            <person name="Richards T.A."/>
            <person name="Rocap G."/>
            <person name="Roy S.W."/>
            <person name="Sarai C."/>
            <person name="Schaack S."/>
            <person name="Shirato S."/>
            <person name="Slamovits C.H."/>
            <person name="Spencer D.F."/>
            <person name="Suzuki S."/>
            <person name="Worden A.Z."/>
            <person name="Zauner S."/>
            <person name="Barry K."/>
            <person name="Bell C."/>
            <person name="Bharti A.K."/>
            <person name="Crow J.A."/>
            <person name="Grimwood J."/>
            <person name="Kramer R."/>
            <person name="Lindquist E."/>
            <person name="Lucas S."/>
            <person name="Salamov A."/>
            <person name="McFadden G.I."/>
            <person name="Lane C.E."/>
            <person name="Keeling P.J."/>
            <person name="Gray M.W."/>
            <person name="Grigoriev I.V."/>
            <person name="Archibald J.M."/>
        </authorList>
    </citation>
    <scope>NUCLEOTIDE SEQUENCE</scope>
    <source>
        <strain evidence="4">CCMP2712</strain>
    </source>
</reference>
<dbReference type="PANTHER" id="PTHR12277">
    <property type="entry name" value="ALPHA/BETA HYDROLASE DOMAIN-CONTAINING PROTEIN"/>
    <property type="match status" value="1"/>
</dbReference>
<dbReference type="OMA" id="QYWTSED"/>
<dbReference type="Proteomes" id="UP000011087">
    <property type="component" value="Unassembled WGS sequence"/>
</dbReference>
<dbReference type="SUPFAM" id="SSF53474">
    <property type="entry name" value="alpha/beta-Hydrolases"/>
    <property type="match status" value="1"/>
</dbReference>
<sequence length="270" mass="30613">MFEGKVLYASPTSRVLTKTPRDFYMPNYEDVEITTKDKKVVHGWLIKRKDAKSSPTIIHFHGNACNVSHMLYDALGMFQKVKANIMLVDYRGYGMSEGTPSQRGLIMDAEAALDYLLLRRDVVDPSQIFLFGRSLGGAVALELAARREDQIRAIIVENTFTSIDDLVKHLSPAYSKYMIRAMRNKWDSMQVIPKISRPMLFLSGRADEIVPPWMMTALYKAAVQSEGRELAAFPKGKHNSTCLSRGYYETMKRFVDRVLLPADDHHGVVS</sequence>
<keyword evidence="4" id="KW-1185">Reference proteome</keyword>
<dbReference type="RefSeq" id="XP_005823542.1">
    <property type="nucleotide sequence ID" value="XM_005823485.1"/>
</dbReference>
<dbReference type="InterPro" id="IPR022742">
    <property type="entry name" value="Hydrolase_4"/>
</dbReference>
<organism evidence="2">
    <name type="scientific">Guillardia theta (strain CCMP2712)</name>
    <name type="common">Cryptophyte</name>
    <dbReference type="NCBI Taxonomy" id="905079"/>
    <lineage>
        <taxon>Eukaryota</taxon>
        <taxon>Cryptophyceae</taxon>
        <taxon>Pyrenomonadales</taxon>
        <taxon>Geminigeraceae</taxon>
        <taxon>Guillardia</taxon>
    </lineage>
</organism>
<dbReference type="GO" id="GO:0008474">
    <property type="term" value="F:palmitoyl-(protein) hydrolase activity"/>
    <property type="evidence" value="ECO:0007669"/>
    <property type="project" value="TreeGrafter"/>
</dbReference>
<dbReference type="GeneID" id="17293325"/>
<protein>
    <recommendedName>
        <fullName evidence="1">Serine aminopeptidase S33 domain-containing protein</fullName>
    </recommendedName>
</protein>